<dbReference type="InterPro" id="IPR000182">
    <property type="entry name" value="GNAT_dom"/>
</dbReference>
<gene>
    <name evidence="4" type="ORF">ACFSUN_00455</name>
</gene>
<keyword evidence="2 4" id="KW-0012">Acyltransferase</keyword>
<dbReference type="EMBL" id="JBHUMX010000001">
    <property type="protein sequence ID" value="MFD2627255.1"/>
    <property type="molecule type" value="Genomic_DNA"/>
</dbReference>
<sequence length="186" mass="21051">MNTFFRTSNFGPFTIRQATPGDATAVIELLKGVAKRLHERGINQWEFLLRDEEDSEIVAAIDRGVSYIVTDGNSLVATFNLTNKQNAWDHMLWGAPNEENAFYIHRLAVHSDYTGRGIGRDLLLWFEENINAESGLLRLDCIANNPVLNTFYKQTGFQYIGQALAEGDSFSLYEKQLPRTSSVKSR</sequence>
<dbReference type="InterPro" id="IPR016181">
    <property type="entry name" value="Acyl_CoA_acyltransferase"/>
</dbReference>
<dbReference type="PANTHER" id="PTHR43877:SF2">
    <property type="entry name" value="AMINOALKYLPHOSPHONATE N-ACETYLTRANSFERASE-RELATED"/>
    <property type="match status" value="1"/>
</dbReference>
<keyword evidence="1 4" id="KW-0808">Transferase</keyword>
<keyword evidence="5" id="KW-1185">Reference proteome</keyword>
<accession>A0ABW5PVY0</accession>
<evidence type="ECO:0000313" key="4">
    <source>
        <dbReference type="EMBL" id="MFD2627255.1"/>
    </source>
</evidence>
<evidence type="ECO:0000259" key="3">
    <source>
        <dbReference type="PROSITE" id="PS51186"/>
    </source>
</evidence>
<dbReference type="PROSITE" id="PS51186">
    <property type="entry name" value="GNAT"/>
    <property type="match status" value="1"/>
</dbReference>
<dbReference type="CDD" id="cd04301">
    <property type="entry name" value="NAT_SF"/>
    <property type="match status" value="1"/>
</dbReference>
<evidence type="ECO:0000256" key="1">
    <source>
        <dbReference type="ARBA" id="ARBA00022679"/>
    </source>
</evidence>
<dbReference type="SUPFAM" id="SSF55729">
    <property type="entry name" value="Acyl-CoA N-acyltransferases (Nat)"/>
    <property type="match status" value="1"/>
</dbReference>
<dbReference type="InterPro" id="IPR050832">
    <property type="entry name" value="Bact_Acetyltransf"/>
</dbReference>
<protein>
    <submittedName>
        <fullName evidence="4">GNAT family N-acetyltransferase</fullName>
        <ecNumber evidence="4">2.3.-.-</ecNumber>
    </submittedName>
</protein>
<evidence type="ECO:0000256" key="2">
    <source>
        <dbReference type="ARBA" id="ARBA00023315"/>
    </source>
</evidence>
<dbReference type="EC" id="2.3.-.-" evidence="4"/>
<name>A0ABW5PVY0_9BACI</name>
<dbReference type="Gene3D" id="3.40.630.30">
    <property type="match status" value="1"/>
</dbReference>
<comment type="caution">
    <text evidence="4">The sequence shown here is derived from an EMBL/GenBank/DDBJ whole genome shotgun (WGS) entry which is preliminary data.</text>
</comment>
<organism evidence="4 5">
    <name type="scientific">Oceanobacillus kapialis</name>
    <dbReference type="NCBI Taxonomy" id="481353"/>
    <lineage>
        <taxon>Bacteria</taxon>
        <taxon>Bacillati</taxon>
        <taxon>Bacillota</taxon>
        <taxon>Bacilli</taxon>
        <taxon>Bacillales</taxon>
        <taxon>Bacillaceae</taxon>
        <taxon>Oceanobacillus</taxon>
    </lineage>
</organism>
<evidence type="ECO:0000313" key="5">
    <source>
        <dbReference type="Proteomes" id="UP001597451"/>
    </source>
</evidence>
<feature type="domain" description="N-acetyltransferase" evidence="3">
    <location>
        <begin position="13"/>
        <end position="179"/>
    </location>
</feature>
<dbReference type="Pfam" id="PF00583">
    <property type="entry name" value="Acetyltransf_1"/>
    <property type="match status" value="1"/>
</dbReference>
<reference evidence="5" key="1">
    <citation type="journal article" date="2019" name="Int. J. Syst. Evol. Microbiol.">
        <title>The Global Catalogue of Microorganisms (GCM) 10K type strain sequencing project: providing services to taxonomists for standard genome sequencing and annotation.</title>
        <authorList>
            <consortium name="The Broad Institute Genomics Platform"/>
            <consortium name="The Broad Institute Genome Sequencing Center for Infectious Disease"/>
            <person name="Wu L."/>
            <person name="Ma J."/>
        </authorList>
    </citation>
    <scope>NUCLEOTIDE SEQUENCE [LARGE SCALE GENOMIC DNA]</scope>
    <source>
        <strain evidence="5">TISTR 1858</strain>
    </source>
</reference>
<dbReference type="GO" id="GO:0016746">
    <property type="term" value="F:acyltransferase activity"/>
    <property type="evidence" value="ECO:0007669"/>
    <property type="project" value="UniProtKB-KW"/>
</dbReference>
<dbReference type="RefSeq" id="WP_379559862.1">
    <property type="nucleotide sequence ID" value="NZ_JBHUMX010000001.1"/>
</dbReference>
<proteinExistence type="predicted"/>
<dbReference type="PANTHER" id="PTHR43877">
    <property type="entry name" value="AMINOALKYLPHOSPHONATE N-ACETYLTRANSFERASE-RELATED-RELATED"/>
    <property type="match status" value="1"/>
</dbReference>
<dbReference type="Proteomes" id="UP001597451">
    <property type="component" value="Unassembled WGS sequence"/>
</dbReference>